<dbReference type="InterPro" id="IPR006944">
    <property type="entry name" value="Phage/GTA_portal"/>
</dbReference>
<protein>
    <submittedName>
        <fullName evidence="4">Portal protein</fullName>
    </submittedName>
</protein>
<evidence type="ECO:0000313" key="5">
    <source>
        <dbReference type="Proteomes" id="UP000321915"/>
    </source>
</evidence>
<dbReference type="EMBL" id="MN183282">
    <property type="protein sequence ID" value="QED11517.1"/>
    <property type="molecule type" value="Genomic_DNA"/>
</dbReference>
<evidence type="ECO:0000256" key="3">
    <source>
        <dbReference type="ARBA" id="ARBA00023219"/>
    </source>
</evidence>
<keyword evidence="5" id="KW-1185">Reference proteome</keyword>
<dbReference type="Proteomes" id="UP000321915">
    <property type="component" value="Segment"/>
</dbReference>
<dbReference type="Pfam" id="PF04860">
    <property type="entry name" value="Phage_portal"/>
    <property type="match status" value="1"/>
</dbReference>
<keyword evidence="2" id="KW-1160">Virus entry into host cell</keyword>
<dbReference type="GeneID" id="77936389"/>
<keyword evidence="1" id="KW-1188">Viral release from host cell</keyword>
<proteinExistence type="predicted"/>
<organism evidence="4 5">
    <name type="scientific">Arthrobacter phage Qui</name>
    <dbReference type="NCBI Taxonomy" id="2603260"/>
    <lineage>
        <taxon>Viruses</taxon>
        <taxon>Duplodnaviria</taxon>
        <taxon>Heunggongvirae</taxon>
        <taxon>Uroviricota</taxon>
        <taxon>Caudoviricetes</taxon>
        <taxon>Quivirus</taxon>
        <taxon>Quivirus qui</taxon>
    </lineage>
</organism>
<reference evidence="4 5" key="1">
    <citation type="submission" date="2019-07" db="EMBL/GenBank/DDBJ databases">
        <authorList>
            <person name="Abdullah A."/>
            <person name="Lima G.C."/>
            <person name="Cuneo C.K."/>
            <person name="Ennest D.C."/>
            <person name="Fritz K.J."/>
            <person name="Johnson B.T."/>
            <person name="Larson S.M."/>
            <person name="Lemunyete M.N."/>
            <person name="Murray M.B."/>
            <person name="Osmond D.E."/>
            <person name="Patras K.A."/>
            <person name="Ransibrahmanakul S."/>
            <person name="Simpson K.A."/>
            <person name="Thull B.S."/>
            <person name="Wetzel S."/>
            <person name="Bonilla J.A."/>
            <person name="Klyczek K."/>
            <person name="Garlena R.A."/>
            <person name="Russell D.A."/>
            <person name="Pope W.H."/>
            <person name="Jacobs-Sera D."/>
            <person name="Hatfull G.F."/>
        </authorList>
    </citation>
    <scope>NUCLEOTIDE SEQUENCE [LARGE SCALE GENOMIC DNA]</scope>
</reference>
<evidence type="ECO:0000256" key="1">
    <source>
        <dbReference type="ARBA" id="ARBA00022950"/>
    </source>
</evidence>
<sequence length="453" mass="50198">MGKVKDRLMHAFNAFNSEPEADKFAPRGGIYGASYSVRPDSYRRGVGNDKSIVTTIYNRISLDVAAIPIQHVKVDQNGRFVETVNSYLNDCLTLEANLDQSARAFFQDAAMTLFEEGHIALVPINTTVNPAVSSGWDVKDMRVGKIVSWYPKHVRVSVYNEDKGLREEILVLKRSVAIVENPLYTVMNEPSSTLQRLIRKLSLLDSIDEQVGSGKLDVIIQLPYVIKSEAKREQAETRRADLEMQLSGSKYGVAYTDGTERITQLNRPAENNMLKQVEYLTNMLYGQLGITEDVFNGTASEQVMLNYHNRTIEPILSAITQAMKRSFLTKTARTQGQSIEAYRDPFKLVAIGSMADIADKFARNEILTANEIRAGMGIRPSTDAKADQLRNSNMPIADTDGEAAAQNGMPVEGEEPELDEAAEQDAIVNDAFDALEADIDEMIAEAEADVGDE</sequence>
<keyword evidence="2" id="KW-1171">Viral genome ejection through host cell envelope</keyword>
<keyword evidence="1" id="KW-0118">Viral capsid assembly</keyword>
<evidence type="ECO:0000256" key="2">
    <source>
        <dbReference type="ARBA" id="ARBA00023009"/>
    </source>
</evidence>
<name>A0A5B8WIC8_9CAUD</name>
<accession>A0A5B8WIC8</accession>
<dbReference type="RefSeq" id="YP_010660392.1">
    <property type="nucleotide sequence ID" value="NC_070877.1"/>
</dbReference>
<keyword evidence="2" id="KW-1162">Viral penetration into host cytoplasm</keyword>
<gene>
    <name evidence="4" type="primary">26</name>
    <name evidence="4" type="ORF">SEA_QUI_26</name>
</gene>
<evidence type="ECO:0000313" key="4">
    <source>
        <dbReference type="EMBL" id="QED11517.1"/>
    </source>
</evidence>
<dbReference type="KEGG" id="vg:77936389"/>
<keyword evidence="3" id="KW-0231">Viral genome packaging</keyword>